<proteinExistence type="inferred from homology"/>
<accession>A0A9Q0S3K7</accession>
<feature type="non-terminal residue" evidence="3">
    <location>
        <position position="1"/>
    </location>
</feature>
<dbReference type="PROSITE" id="PS00134">
    <property type="entry name" value="TRYPSIN_HIS"/>
    <property type="match status" value="1"/>
</dbReference>
<gene>
    <name evidence="3" type="primary">Ctrc_0</name>
    <name evidence="3" type="ORF">Bhyg_07051</name>
</gene>
<evidence type="ECO:0000259" key="2">
    <source>
        <dbReference type="Pfam" id="PF00089"/>
    </source>
</evidence>
<evidence type="ECO:0000313" key="3">
    <source>
        <dbReference type="EMBL" id="KAJ6642105.1"/>
    </source>
</evidence>
<dbReference type="PANTHER" id="PTHR24260">
    <property type="match status" value="1"/>
</dbReference>
<name>A0A9Q0S3K7_9DIPT</name>
<dbReference type="AlphaFoldDB" id="A0A9Q0S3K7"/>
<dbReference type="GO" id="GO:0006508">
    <property type="term" value="P:proteolysis"/>
    <property type="evidence" value="ECO:0007669"/>
    <property type="project" value="InterPro"/>
</dbReference>
<dbReference type="InterPro" id="IPR051333">
    <property type="entry name" value="CLIP_Serine_Protease"/>
</dbReference>
<evidence type="ECO:0000256" key="1">
    <source>
        <dbReference type="ARBA" id="ARBA00024195"/>
    </source>
</evidence>
<dbReference type="InterPro" id="IPR001254">
    <property type="entry name" value="Trypsin_dom"/>
</dbReference>
<comment type="similarity">
    <text evidence="1">Belongs to the peptidase S1 family. CLIP subfamily.</text>
</comment>
<dbReference type="GO" id="GO:0004252">
    <property type="term" value="F:serine-type endopeptidase activity"/>
    <property type="evidence" value="ECO:0007669"/>
    <property type="project" value="InterPro"/>
</dbReference>
<dbReference type="EMBL" id="WJQU01000002">
    <property type="protein sequence ID" value="KAJ6642105.1"/>
    <property type="molecule type" value="Genomic_DNA"/>
</dbReference>
<dbReference type="Pfam" id="PF00089">
    <property type="entry name" value="Trypsin"/>
    <property type="match status" value="1"/>
</dbReference>
<protein>
    <submittedName>
        <fullName evidence="3">Chymotrypsin-C</fullName>
    </submittedName>
</protein>
<keyword evidence="4" id="KW-1185">Reference proteome</keyword>
<sequence>SHLEFHEMLKVKLNDLITLVGAALCLLQTYRVNGWNCGKVKLMREVVRNGNRTVRGEWPFIAALFEVDPVQYICGGTLISNKHVLTAAHCIEKKYTSDKLPPERLEVRLGAFNISVPQEMGSVRMNQYVHRYVVHKWWWLQTALYKQFDRI</sequence>
<dbReference type="InterPro" id="IPR043504">
    <property type="entry name" value="Peptidase_S1_PA_chymotrypsin"/>
</dbReference>
<feature type="domain" description="Peptidase S1" evidence="2">
    <location>
        <begin position="48"/>
        <end position="127"/>
    </location>
</feature>
<dbReference type="InterPro" id="IPR018114">
    <property type="entry name" value="TRYPSIN_HIS"/>
</dbReference>
<dbReference type="Proteomes" id="UP001151699">
    <property type="component" value="Chromosome B"/>
</dbReference>
<dbReference type="Gene3D" id="2.40.10.10">
    <property type="entry name" value="Trypsin-like serine proteases"/>
    <property type="match status" value="1"/>
</dbReference>
<dbReference type="SUPFAM" id="SSF50494">
    <property type="entry name" value="Trypsin-like serine proteases"/>
    <property type="match status" value="1"/>
</dbReference>
<reference evidence="3" key="1">
    <citation type="submission" date="2022-07" db="EMBL/GenBank/DDBJ databases">
        <authorList>
            <person name="Trinca V."/>
            <person name="Uliana J.V.C."/>
            <person name="Torres T.T."/>
            <person name="Ward R.J."/>
            <person name="Monesi N."/>
        </authorList>
    </citation>
    <scope>NUCLEOTIDE SEQUENCE</scope>
    <source>
        <strain evidence="3">HSMRA1968</strain>
        <tissue evidence="3">Whole embryos</tissue>
    </source>
</reference>
<organism evidence="3 4">
    <name type="scientific">Pseudolycoriella hygida</name>
    <dbReference type="NCBI Taxonomy" id="35572"/>
    <lineage>
        <taxon>Eukaryota</taxon>
        <taxon>Metazoa</taxon>
        <taxon>Ecdysozoa</taxon>
        <taxon>Arthropoda</taxon>
        <taxon>Hexapoda</taxon>
        <taxon>Insecta</taxon>
        <taxon>Pterygota</taxon>
        <taxon>Neoptera</taxon>
        <taxon>Endopterygota</taxon>
        <taxon>Diptera</taxon>
        <taxon>Nematocera</taxon>
        <taxon>Sciaroidea</taxon>
        <taxon>Sciaridae</taxon>
        <taxon>Pseudolycoriella</taxon>
    </lineage>
</organism>
<comment type="caution">
    <text evidence="3">The sequence shown here is derived from an EMBL/GenBank/DDBJ whole genome shotgun (WGS) entry which is preliminary data.</text>
</comment>
<dbReference type="OrthoDB" id="7791500at2759"/>
<dbReference type="InterPro" id="IPR009003">
    <property type="entry name" value="Peptidase_S1_PA"/>
</dbReference>
<dbReference type="PANTHER" id="PTHR24260:SF136">
    <property type="entry name" value="GH08193P-RELATED"/>
    <property type="match status" value="1"/>
</dbReference>
<evidence type="ECO:0000313" key="4">
    <source>
        <dbReference type="Proteomes" id="UP001151699"/>
    </source>
</evidence>